<feature type="domain" description="F-box" evidence="1">
    <location>
        <begin position="20"/>
        <end position="59"/>
    </location>
</feature>
<dbReference type="eggNOG" id="ENOG502QWF7">
    <property type="taxonomic scope" value="Eukaryota"/>
</dbReference>
<dbReference type="Pfam" id="PF24758">
    <property type="entry name" value="LRR_At5g56370"/>
    <property type="match status" value="1"/>
</dbReference>
<sequence length="690" mass="77537">MEHGDGDLAGGGVEDRLSLLPGDILLQILLLLGTSSAIRSSVLCRRWRLLWRLLPALDFPPRADGNSIRAALAAGHEGLPLRHLRVISMDSRASPVADWLPVAARRLSGGLYLFVPKPERDSNDDEEEEDGQGGTFLEIPCFESATSLKLDLGFLDLALPPSAGVFVRLTKLSLRHVWFRGHCDLGDAVSSPQFPSLKKLIIRNAQGLNNLDIHSDSLLEIVLENLMGLQQLNVVAPRLRVLHVVCCFVDRFARRQPVADIAAPNLKILWWSDAFDPSTVQFSNMSNLQLLSTYHFFVYGGPVYATHNRDCLRLLQRFQFDAIPSLSLMLAYWPDIIDSEYLMEDMTVLPNIAFVYIKVFNENGQCIGPSLFHILKMCTDIRGLKLELGRSLEASCESDCVCVLPPNWTSEKLVLNFLHEVKINNLRGTESEITFVKRLFSWAATLKEMTINFCDSITESIAKEMCKKLLSFTRPEIHMKFYIHRGAHNKVLYVPEEPASLRSNNKFPNSHLHGARRRQAQPPETRLGALPDDILIQILLCVVTVDAARTNILSRQWRRLWCLLPKLWLAPPASVSPDLLVLSMNAGHGPIMEWLPVAIRSLSEYLLLFNRQVERDSKEEEDDDDFLELPCFGSAISLSLDLGFLALAVPPSSDVFDVIVYGAYEGKNSPTKRKRKRTETPSSILYTMAC</sequence>
<dbReference type="AlphaFoldDB" id="A0A0D9XU44"/>
<reference evidence="3" key="2">
    <citation type="submission" date="2013-12" db="EMBL/GenBank/DDBJ databases">
        <authorList>
            <person name="Yu Y."/>
            <person name="Lee S."/>
            <person name="de Baynast K."/>
            <person name="Wissotski M."/>
            <person name="Liu L."/>
            <person name="Talag J."/>
            <person name="Goicoechea J."/>
            <person name="Angelova A."/>
            <person name="Jetty R."/>
            <person name="Kudrna D."/>
            <person name="Golser W."/>
            <person name="Rivera L."/>
            <person name="Zhang J."/>
            <person name="Wing R."/>
        </authorList>
    </citation>
    <scope>NUCLEOTIDE SEQUENCE</scope>
</reference>
<protein>
    <recommendedName>
        <fullName evidence="1">F-box domain-containing protein</fullName>
    </recommendedName>
</protein>
<reference evidence="2" key="3">
    <citation type="submission" date="2015-04" db="UniProtKB">
        <authorList>
            <consortium name="EnsemblPlants"/>
        </authorList>
    </citation>
    <scope>IDENTIFICATION</scope>
</reference>
<reference evidence="2 3" key="1">
    <citation type="submission" date="2012-08" db="EMBL/GenBank/DDBJ databases">
        <title>Oryza genome evolution.</title>
        <authorList>
            <person name="Wing R.A."/>
        </authorList>
    </citation>
    <scope>NUCLEOTIDE SEQUENCE</scope>
</reference>
<dbReference type="HOGENOM" id="CLU_017148_6_1_1"/>
<name>A0A0D9XU44_9ORYZ</name>
<dbReference type="PANTHER" id="PTHR34709">
    <property type="entry name" value="OS10G0396666 PROTEIN"/>
    <property type="match status" value="1"/>
</dbReference>
<evidence type="ECO:0000313" key="2">
    <source>
        <dbReference type="EnsemblPlants" id="LPERR11G15970.2"/>
    </source>
</evidence>
<evidence type="ECO:0000259" key="1">
    <source>
        <dbReference type="SMART" id="SM00256"/>
    </source>
</evidence>
<dbReference type="SMART" id="SM00256">
    <property type="entry name" value="FBOX"/>
    <property type="match status" value="2"/>
</dbReference>
<dbReference type="InterPro" id="IPR055312">
    <property type="entry name" value="FBL15-like"/>
</dbReference>
<dbReference type="SUPFAM" id="SSF52058">
    <property type="entry name" value="L domain-like"/>
    <property type="match status" value="1"/>
</dbReference>
<dbReference type="PANTHER" id="PTHR34709:SF61">
    <property type="entry name" value="OS07G0229100 PROTEIN"/>
    <property type="match status" value="1"/>
</dbReference>
<keyword evidence="3" id="KW-1185">Reference proteome</keyword>
<dbReference type="InterPro" id="IPR055411">
    <property type="entry name" value="LRR_FXL15/At3g58940/PEG3-like"/>
</dbReference>
<dbReference type="Pfam" id="PF00646">
    <property type="entry name" value="F-box"/>
    <property type="match status" value="2"/>
</dbReference>
<proteinExistence type="predicted"/>
<dbReference type="InterPro" id="IPR001810">
    <property type="entry name" value="F-box_dom"/>
</dbReference>
<organism evidence="2 3">
    <name type="scientific">Leersia perrieri</name>
    <dbReference type="NCBI Taxonomy" id="77586"/>
    <lineage>
        <taxon>Eukaryota</taxon>
        <taxon>Viridiplantae</taxon>
        <taxon>Streptophyta</taxon>
        <taxon>Embryophyta</taxon>
        <taxon>Tracheophyta</taxon>
        <taxon>Spermatophyta</taxon>
        <taxon>Magnoliopsida</taxon>
        <taxon>Liliopsida</taxon>
        <taxon>Poales</taxon>
        <taxon>Poaceae</taxon>
        <taxon>BOP clade</taxon>
        <taxon>Oryzoideae</taxon>
        <taxon>Oryzeae</taxon>
        <taxon>Oryzinae</taxon>
        <taxon>Leersia</taxon>
    </lineage>
</organism>
<feature type="domain" description="F-box" evidence="1">
    <location>
        <begin position="530"/>
        <end position="570"/>
    </location>
</feature>
<dbReference type="STRING" id="77586.A0A0D9XU44"/>
<dbReference type="EnsemblPlants" id="LPERR11G15970.2">
    <property type="protein sequence ID" value="LPERR11G15970.2"/>
    <property type="gene ID" value="LPERR11G15970"/>
</dbReference>
<dbReference type="Gramene" id="LPERR11G15970.2">
    <property type="protein sequence ID" value="LPERR11G15970.2"/>
    <property type="gene ID" value="LPERR11G15970"/>
</dbReference>
<accession>A0A0D9XU44</accession>
<dbReference type="SUPFAM" id="SSF81383">
    <property type="entry name" value="F-box domain"/>
    <property type="match status" value="2"/>
</dbReference>
<dbReference type="Proteomes" id="UP000032180">
    <property type="component" value="Chromosome 11"/>
</dbReference>
<evidence type="ECO:0000313" key="3">
    <source>
        <dbReference type="Proteomes" id="UP000032180"/>
    </source>
</evidence>
<dbReference type="InterPro" id="IPR036047">
    <property type="entry name" value="F-box-like_dom_sf"/>
</dbReference>